<proteinExistence type="predicted"/>
<dbReference type="Proteomes" id="UP000321814">
    <property type="component" value="Unassembled WGS sequence"/>
</dbReference>
<feature type="transmembrane region" description="Helical" evidence="1">
    <location>
        <begin position="62"/>
        <end position="92"/>
    </location>
</feature>
<accession>A0A5C8M5I2</accession>
<keyword evidence="1" id="KW-1133">Transmembrane helix</keyword>
<reference evidence="2 3" key="1">
    <citation type="submission" date="2019-08" db="EMBL/GenBank/DDBJ databases">
        <title>Draft genome analysis of Rheinheimera tangshanensis isolated from the roots of fresh rice plants (Oryza sativa).</title>
        <authorList>
            <person name="Yu Q."/>
            <person name="Qi Y."/>
            <person name="Zhang H."/>
            <person name="Pu J."/>
        </authorList>
    </citation>
    <scope>NUCLEOTIDE SEQUENCE [LARGE SCALE GENOMIC DNA]</scope>
    <source>
        <strain evidence="2 3">JA3-B52</strain>
    </source>
</reference>
<comment type="caution">
    <text evidence="2">The sequence shown here is derived from an EMBL/GenBank/DDBJ whole genome shotgun (WGS) entry which is preliminary data.</text>
</comment>
<organism evidence="2 3">
    <name type="scientific">Rheinheimera tangshanensis</name>
    <dbReference type="NCBI Taxonomy" id="400153"/>
    <lineage>
        <taxon>Bacteria</taxon>
        <taxon>Pseudomonadati</taxon>
        <taxon>Pseudomonadota</taxon>
        <taxon>Gammaproteobacteria</taxon>
        <taxon>Chromatiales</taxon>
        <taxon>Chromatiaceae</taxon>
        <taxon>Rheinheimera</taxon>
    </lineage>
</organism>
<feature type="transmembrane region" description="Helical" evidence="1">
    <location>
        <begin position="21"/>
        <end position="42"/>
    </location>
</feature>
<name>A0A5C8M5I2_9GAMM</name>
<evidence type="ECO:0000313" key="3">
    <source>
        <dbReference type="Proteomes" id="UP000321814"/>
    </source>
</evidence>
<keyword evidence="3" id="KW-1185">Reference proteome</keyword>
<sequence length="121" mass="13873">MIILIKAIKSQLNLKPYFYDKAAKVGSTGCILGGFLAYILFMKALPVFGIDLKVPLKEYSDQLVFSIFGFGLVLLLVCLYLLCSLCAALYFFPMLKRRELEPEDYKSIVFKSIYPVHWQKM</sequence>
<evidence type="ECO:0000256" key="1">
    <source>
        <dbReference type="SAM" id="Phobius"/>
    </source>
</evidence>
<protein>
    <submittedName>
        <fullName evidence="2">Uncharacterized protein</fullName>
    </submittedName>
</protein>
<gene>
    <name evidence="2" type="ORF">FU839_02655</name>
</gene>
<dbReference type="AlphaFoldDB" id="A0A5C8M5I2"/>
<dbReference type="RefSeq" id="WP_147903052.1">
    <property type="nucleotide sequence ID" value="NZ_BAAAGC010000002.1"/>
</dbReference>
<evidence type="ECO:0000313" key="2">
    <source>
        <dbReference type="EMBL" id="TXK83189.1"/>
    </source>
</evidence>
<dbReference type="OrthoDB" id="10001687at2"/>
<keyword evidence="1" id="KW-0812">Transmembrane</keyword>
<dbReference type="EMBL" id="VRLR01000001">
    <property type="protein sequence ID" value="TXK83189.1"/>
    <property type="molecule type" value="Genomic_DNA"/>
</dbReference>
<keyword evidence="1" id="KW-0472">Membrane</keyword>